<evidence type="ECO:0000256" key="1">
    <source>
        <dbReference type="SAM" id="MobiDB-lite"/>
    </source>
</evidence>
<protein>
    <recommendedName>
        <fullName evidence="4">YqkK</fullName>
    </recommendedName>
</protein>
<feature type="compositionally biased region" description="Basic and acidic residues" evidence="1">
    <location>
        <begin position="11"/>
        <end position="22"/>
    </location>
</feature>
<feature type="region of interest" description="Disordered" evidence="1">
    <location>
        <begin position="1"/>
        <end position="26"/>
    </location>
</feature>
<proteinExistence type="predicted"/>
<sequence>MAKSRAKKYREKLAREGRRNPECNRSPFAVMDMTTRKTKTKKDYMYQHKHKNHSFDHGNDGSFYLSISYPPA</sequence>
<comment type="caution">
    <text evidence="2">The sequence shown here is derived from an EMBL/GenBank/DDBJ whole genome shotgun (WGS) entry which is preliminary data.</text>
</comment>
<dbReference type="AlphaFoldDB" id="A0A431VZA9"/>
<reference evidence="2 3" key="1">
    <citation type="submission" date="2018-12" db="EMBL/GenBank/DDBJ databases">
        <title>Bacillus yapensis draft genome sequence.</title>
        <authorList>
            <person name="Yu L."/>
            <person name="Xu X."/>
            <person name="Tang X."/>
        </authorList>
    </citation>
    <scope>NUCLEOTIDE SEQUENCE [LARGE SCALE GENOMIC DNA]</scope>
    <source>
        <strain evidence="2 3">XXST-01</strain>
    </source>
</reference>
<feature type="compositionally biased region" description="Basic residues" evidence="1">
    <location>
        <begin position="1"/>
        <end position="10"/>
    </location>
</feature>
<dbReference type="RefSeq" id="WP_126410015.1">
    <property type="nucleotide sequence ID" value="NZ_RXNT01000015.1"/>
</dbReference>
<dbReference type="OrthoDB" id="2365803at2"/>
<gene>
    <name evidence="2" type="ORF">EKG37_17070</name>
</gene>
<evidence type="ECO:0008006" key="4">
    <source>
        <dbReference type="Google" id="ProtNLM"/>
    </source>
</evidence>
<organism evidence="2 3">
    <name type="scientific">Bacillus yapensis</name>
    <dbReference type="NCBI Taxonomy" id="2492960"/>
    <lineage>
        <taxon>Bacteria</taxon>
        <taxon>Bacillati</taxon>
        <taxon>Bacillota</taxon>
        <taxon>Bacilli</taxon>
        <taxon>Bacillales</taxon>
        <taxon>Bacillaceae</taxon>
        <taxon>Bacillus</taxon>
    </lineage>
</organism>
<evidence type="ECO:0000313" key="3">
    <source>
        <dbReference type="Proteomes" id="UP000271374"/>
    </source>
</evidence>
<evidence type="ECO:0000313" key="2">
    <source>
        <dbReference type="EMBL" id="RTR28456.1"/>
    </source>
</evidence>
<keyword evidence="3" id="KW-1185">Reference proteome</keyword>
<dbReference type="Proteomes" id="UP000271374">
    <property type="component" value="Unassembled WGS sequence"/>
</dbReference>
<name>A0A431VZA9_9BACI</name>
<accession>A0A431VZA9</accession>
<dbReference type="EMBL" id="RXNT01000015">
    <property type="protein sequence ID" value="RTR28456.1"/>
    <property type="molecule type" value="Genomic_DNA"/>
</dbReference>